<organism evidence="2 3">
    <name type="scientific">Lactuca sativa</name>
    <name type="common">Garden lettuce</name>
    <dbReference type="NCBI Taxonomy" id="4236"/>
    <lineage>
        <taxon>Eukaryota</taxon>
        <taxon>Viridiplantae</taxon>
        <taxon>Streptophyta</taxon>
        <taxon>Embryophyta</taxon>
        <taxon>Tracheophyta</taxon>
        <taxon>Spermatophyta</taxon>
        <taxon>Magnoliopsida</taxon>
        <taxon>eudicotyledons</taxon>
        <taxon>Gunneridae</taxon>
        <taxon>Pentapetalae</taxon>
        <taxon>asterids</taxon>
        <taxon>campanulids</taxon>
        <taxon>Asterales</taxon>
        <taxon>Asteraceae</taxon>
        <taxon>Cichorioideae</taxon>
        <taxon>Cichorieae</taxon>
        <taxon>Lactucinae</taxon>
        <taxon>Lactuca</taxon>
    </lineage>
</organism>
<keyword evidence="3" id="KW-1185">Reference proteome</keyword>
<accession>A0A9R1WFK9</accession>
<dbReference type="Pfam" id="PF22936">
    <property type="entry name" value="Pol_BBD"/>
    <property type="match status" value="1"/>
</dbReference>
<dbReference type="Proteomes" id="UP000235145">
    <property type="component" value="Unassembled WGS sequence"/>
</dbReference>
<protein>
    <recommendedName>
        <fullName evidence="1">Retrovirus-related Pol polyprotein from transposon TNT 1-94-like beta-barrel domain-containing protein</fullName>
    </recommendedName>
</protein>
<reference evidence="2 3" key="1">
    <citation type="journal article" date="2017" name="Nat. Commun.">
        <title>Genome assembly with in vitro proximity ligation data and whole-genome triplication in lettuce.</title>
        <authorList>
            <person name="Reyes-Chin-Wo S."/>
            <person name="Wang Z."/>
            <person name="Yang X."/>
            <person name="Kozik A."/>
            <person name="Arikit S."/>
            <person name="Song C."/>
            <person name="Xia L."/>
            <person name="Froenicke L."/>
            <person name="Lavelle D.O."/>
            <person name="Truco M.J."/>
            <person name="Xia R."/>
            <person name="Zhu S."/>
            <person name="Xu C."/>
            <person name="Xu H."/>
            <person name="Xu X."/>
            <person name="Cox K."/>
            <person name="Korf I."/>
            <person name="Meyers B.C."/>
            <person name="Michelmore R.W."/>
        </authorList>
    </citation>
    <scope>NUCLEOTIDE SEQUENCE [LARGE SCALE GENOMIC DNA]</scope>
    <source>
        <strain evidence="3">cv. Salinas</strain>
        <tissue evidence="2">Seedlings</tissue>
    </source>
</reference>
<gene>
    <name evidence="2" type="ORF">LSAT_V11C200075980</name>
</gene>
<evidence type="ECO:0000313" key="3">
    <source>
        <dbReference type="Proteomes" id="UP000235145"/>
    </source>
</evidence>
<dbReference type="EMBL" id="NBSK02000002">
    <property type="protein sequence ID" value="KAJ0222933.1"/>
    <property type="molecule type" value="Genomic_DNA"/>
</dbReference>
<evidence type="ECO:0000313" key="2">
    <source>
        <dbReference type="EMBL" id="KAJ0222933.1"/>
    </source>
</evidence>
<feature type="domain" description="Retrovirus-related Pol polyprotein from transposon TNT 1-94-like beta-barrel" evidence="1">
    <location>
        <begin position="243"/>
        <end position="316"/>
    </location>
</feature>
<name>A0A9R1WFK9_LACSA</name>
<dbReference type="InterPro" id="IPR054722">
    <property type="entry name" value="PolX-like_BBD"/>
</dbReference>
<sequence length="339" mass="38725">MGIYTKIGCHMIRCNEMLKGWLNTAVEKSIHNSVKYASNASQIFNKESSPRAYKPKPKIAATWQDGASYQRISKNSDHYGMKVHLSSSSLVVRVKIVLVKLEKRIDDFQEKELLYQFLMGLDSDFNWQKMKDRGRSQVTRELNLTPLRSRHFKEDMETLMCIKKDDFQRTLKTIEKKRERELHILWEEWPQEGRRKEKAKPKAAAYTEHNSSPIQELTNDPNIDEVKGRVSNMACKASNKGDWIIDSGCIKHITYLPSLLVEQEKNFFESPVVITNGESIPIKGKCDCTLPGGVKVNGVLCVLNFQCDLLSVSRISKDLQCVRLLTRNLTGVGRCNGGL</sequence>
<dbReference type="AlphaFoldDB" id="A0A9R1WFK9"/>
<proteinExistence type="predicted"/>
<comment type="caution">
    <text evidence="2">The sequence shown here is derived from an EMBL/GenBank/DDBJ whole genome shotgun (WGS) entry which is preliminary data.</text>
</comment>
<evidence type="ECO:0000259" key="1">
    <source>
        <dbReference type="Pfam" id="PF22936"/>
    </source>
</evidence>